<keyword evidence="2" id="KW-0540">Nuclease</keyword>
<comment type="caution">
    <text evidence="2">The sequence shown here is derived from an EMBL/GenBank/DDBJ whole genome shotgun (WGS) entry which is preliminary data.</text>
</comment>
<organism evidence="2 3">
    <name type="scientific">Amazonocrinis nigriterrae CENA67</name>
    <dbReference type="NCBI Taxonomy" id="2794033"/>
    <lineage>
        <taxon>Bacteria</taxon>
        <taxon>Bacillati</taxon>
        <taxon>Cyanobacteriota</taxon>
        <taxon>Cyanophyceae</taxon>
        <taxon>Nostocales</taxon>
        <taxon>Nostocaceae</taxon>
        <taxon>Amazonocrinis</taxon>
        <taxon>Amazonocrinis nigriterrae</taxon>
    </lineage>
</organism>
<evidence type="ECO:0000313" key="2">
    <source>
        <dbReference type="EMBL" id="MBH8564443.1"/>
    </source>
</evidence>
<evidence type="ECO:0000313" key="3">
    <source>
        <dbReference type="Proteomes" id="UP000632766"/>
    </source>
</evidence>
<dbReference type="GO" id="GO:0004519">
    <property type="term" value="F:endonuclease activity"/>
    <property type="evidence" value="ECO:0007669"/>
    <property type="project" value="UniProtKB-KW"/>
</dbReference>
<gene>
    <name evidence="2" type="ORF">I8748_20030</name>
</gene>
<accession>A0A8J7L9H6</accession>
<feature type="domain" description="HNH" evidence="1">
    <location>
        <begin position="21"/>
        <end position="72"/>
    </location>
</feature>
<dbReference type="GO" id="GO:0003676">
    <property type="term" value="F:nucleic acid binding"/>
    <property type="evidence" value="ECO:0007669"/>
    <property type="project" value="InterPro"/>
</dbReference>
<keyword evidence="2" id="KW-0378">Hydrolase</keyword>
<keyword evidence="2" id="KW-0255">Endonuclease</keyword>
<proteinExistence type="predicted"/>
<keyword evidence="3" id="KW-1185">Reference proteome</keyword>
<dbReference type="Proteomes" id="UP000632766">
    <property type="component" value="Unassembled WGS sequence"/>
</dbReference>
<dbReference type="RefSeq" id="WP_198126281.1">
    <property type="nucleotide sequence ID" value="NZ_JAECZC010000043.1"/>
</dbReference>
<dbReference type="Pfam" id="PF01844">
    <property type="entry name" value="HNH"/>
    <property type="match status" value="1"/>
</dbReference>
<name>A0A8J7L9H6_9NOST</name>
<dbReference type="AlphaFoldDB" id="A0A8J7L9H6"/>
<protein>
    <submittedName>
        <fullName evidence="2">HNH endonuclease</fullName>
    </submittedName>
</protein>
<dbReference type="InterPro" id="IPR002711">
    <property type="entry name" value="HNH"/>
</dbReference>
<dbReference type="EMBL" id="JAECZC010000043">
    <property type="protein sequence ID" value="MBH8564443.1"/>
    <property type="molecule type" value="Genomic_DNA"/>
</dbReference>
<dbReference type="GO" id="GO:0008270">
    <property type="term" value="F:zinc ion binding"/>
    <property type="evidence" value="ECO:0007669"/>
    <property type="project" value="InterPro"/>
</dbReference>
<evidence type="ECO:0000259" key="1">
    <source>
        <dbReference type="Pfam" id="PF01844"/>
    </source>
</evidence>
<reference evidence="2 3" key="1">
    <citation type="journal article" date="2021" name="Int. J. Syst. Evol. Microbiol.">
        <title>Amazonocrinis nigriterrae gen. nov., sp. nov., Atlanticothrix silvestris gen. nov., sp. nov. and Dendronalium phyllosphericum gen. nov., sp. nov., nostocacean cyanobacteria from Brazilian environments.</title>
        <authorList>
            <person name="Alvarenga D.O."/>
            <person name="Andreote A.P.D."/>
            <person name="Branco L.H.Z."/>
            <person name="Delbaje E."/>
            <person name="Cruz R.B."/>
            <person name="Varani A.M."/>
            <person name="Fiore M.F."/>
        </authorList>
    </citation>
    <scope>NUCLEOTIDE SEQUENCE [LARGE SCALE GENOMIC DNA]</scope>
    <source>
        <strain evidence="2 3">CENA67</strain>
    </source>
</reference>
<sequence>MYPDNWTEIATEIKQQAQWCCEKCGLQCAKPGEKLKSRVYMLQVHHWNRNPADNRRENLIALCGACHLNYHRGGKSNISPGQLSLFDS</sequence>